<evidence type="ECO:0000256" key="2">
    <source>
        <dbReference type="SAM" id="MobiDB-lite"/>
    </source>
</evidence>
<dbReference type="PANTHER" id="PTHR36417">
    <property type="entry name" value="SELENOPROTEIN DOMAIN PROTEIN (AFU_ORTHOLOGUE AFUA_1G05220)"/>
    <property type="match status" value="1"/>
</dbReference>
<proteinExistence type="predicted"/>
<dbReference type="NCBIfam" id="TIGR02174">
    <property type="entry name" value="CXXU_selWTH"/>
    <property type="match status" value="1"/>
</dbReference>
<feature type="region of interest" description="Disordered" evidence="2">
    <location>
        <begin position="1"/>
        <end position="83"/>
    </location>
</feature>
<dbReference type="Pfam" id="PF10262">
    <property type="entry name" value="Rdx"/>
    <property type="match status" value="1"/>
</dbReference>
<dbReference type="PANTHER" id="PTHR36417:SF2">
    <property type="entry name" value="SELENOPROTEIN DOMAIN PROTEIN (AFU_ORTHOLOGUE AFUA_1G05220)"/>
    <property type="match status" value="1"/>
</dbReference>
<protein>
    <submittedName>
        <fullName evidence="3">Selenoprotein w</fullName>
    </submittedName>
</protein>
<dbReference type="InterPro" id="IPR036249">
    <property type="entry name" value="Thioredoxin-like_sf"/>
</dbReference>
<reference evidence="3" key="1">
    <citation type="submission" date="2014-08" db="EMBL/GenBank/DDBJ databases">
        <authorList>
            <person name="Sharma Rahul"/>
            <person name="Thines Marco"/>
        </authorList>
    </citation>
    <scope>NUCLEOTIDE SEQUENCE</scope>
</reference>
<name>A0A0F7SHY7_PHARH</name>
<evidence type="ECO:0000313" key="3">
    <source>
        <dbReference type="EMBL" id="CDZ98005.1"/>
    </source>
</evidence>
<keyword evidence="1" id="KW-0676">Redox-active center</keyword>
<organism evidence="3">
    <name type="scientific">Phaffia rhodozyma</name>
    <name type="common">Yeast</name>
    <name type="synonym">Xanthophyllomyces dendrorhous</name>
    <dbReference type="NCBI Taxonomy" id="264483"/>
    <lineage>
        <taxon>Eukaryota</taxon>
        <taxon>Fungi</taxon>
        <taxon>Dikarya</taxon>
        <taxon>Basidiomycota</taxon>
        <taxon>Agaricomycotina</taxon>
        <taxon>Tremellomycetes</taxon>
        <taxon>Cystofilobasidiales</taxon>
        <taxon>Mrakiaceae</taxon>
        <taxon>Phaffia</taxon>
    </lineage>
</organism>
<dbReference type="AlphaFoldDB" id="A0A0F7SHY7"/>
<dbReference type="EMBL" id="LN483273">
    <property type="protein sequence ID" value="CDZ98005.1"/>
    <property type="molecule type" value="Genomic_DNA"/>
</dbReference>
<dbReference type="SUPFAM" id="SSF52833">
    <property type="entry name" value="Thioredoxin-like"/>
    <property type="match status" value="1"/>
</dbReference>
<feature type="compositionally biased region" description="Low complexity" evidence="2">
    <location>
        <begin position="32"/>
        <end position="55"/>
    </location>
</feature>
<sequence length="198" mass="21771">MASSVSTLAADPDCTTGLCPPLKASSLERDQAPSSSTVPATSPVTTTNTSNDNVAMTAEPVKQAESIPESKESDPLLDASTFTPPRLEESEGWRVVIEFCDRCRWLHRATWVQTELFLTFPSPAIRSISLIPLNAPETGGRFRVWVYNKNDQVKLAWDRKIEGGFPELKILKQRVRDIISPAVSLGHSDVHSTKGTKH</sequence>
<dbReference type="Gene3D" id="3.40.30.10">
    <property type="entry name" value="Glutaredoxin"/>
    <property type="match status" value="1"/>
</dbReference>
<accession>A0A0F7SHY7</accession>
<evidence type="ECO:0000256" key="1">
    <source>
        <dbReference type="ARBA" id="ARBA00023284"/>
    </source>
</evidence>
<dbReference type="InterPro" id="IPR011893">
    <property type="entry name" value="Selenoprotein_Rdx-typ"/>
</dbReference>